<dbReference type="EMBL" id="SJTH01000015">
    <property type="protein sequence ID" value="TCJ03616.1"/>
    <property type="molecule type" value="Genomic_DNA"/>
</dbReference>
<organism evidence="1 2">
    <name type="scientific">Cytobacillus praedii</name>
    <dbReference type="NCBI Taxonomy" id="1742358"/>
    <lineage>
        <taxon>Bacteria</taxon>
        <taxon>Bacillati</taxon>
        <taxon>Bacillota</taxon>
        <taxon>Bacilli</taxon>
        <taxon>Bacillales</taxon>
        <taxon>Bacillaceae</taxon>
        <taxon>Cytobacillus</taxon>
    </lineage>
</organism>
<dbReference type="RefSeq" id="WP_057761490.1">
    <property type="nucleotide sequence ID" value="NZ_SJTH01000015.1"/>
</dbReference>
<evidence type="ECO:0000313" key="1">
    <source>
        <dbReference type="EMBL" id="TCJ03616.1"/>
    </source>
</evidence>
<name>A0A4R1AZS5_9BACI</name>
<dbReference type="AlphaFoldDB" id="A0A4R1AZS5"/>
<sequence length="449" mass="51960">MKKIKNIGTHRKSNVHSFGSIYSKTNQQITSTPLIYPPPVINRNESEQAKADFEYEQEDLLNEEEESSEEFNDAPIQMKEKKTYLLTPTSPMIRETRSTFRKTSRRNDDLIQQENSDRITDDASIQEYTDDSYEEPVNELIFEKQDESSSIQNNDSSNIKEESPFYSLLDEAGPDEEFIILDESSSNLAQVLESLSEQRKSPTILERISSMLREVHTVKEQFSILEEKERSFVQDRPYLSLEESSIISDDTNESSHFTEFKNTTTINTQKKIVKFPVLLAKVDINIDIWDSFDLLKPTANVTKIEWSSPSLNYHILLPSDTLLLTGTLMANIEYIEDDPSRDICVLKIPISWKKIVNIQWSSQPILPNRNQSEFLFSCPLENEISTHQTCEQVFADDIEFDLRNTSITWHKELSSEKKTSYLHIKGSIQLSIDLLQKQYMDVHSIKPFL</sequence>
<keyword evidence="2" id="KW-1185">Reference proteome</keyword>
<proteinExistence type="predicted"/>
<protein>
    <recommendedName>
        <fullName evidence="3">DUF3794 domain-containing protein</fullName>
    </recommendedName>
</protein>
<accession>A0A4R1AZS5</accession>
<gene>
    <name evidence="1" type="ORF">E0Y62_13600</name>
</gene>
<reference evidence="1 2" key="1">
    <citation type="submission" date="2019-03" db="EMBL/GenBank/DDBJ databases">
        <authorList>
            <person name="Jensen L."/>
            <person name="Storgaard J."/>
            <person name="Sulaj E."/>
            <person name="Schramm A."/>
            <person name="Marshall I.P.G."/>
        </authorList>
    </citation>
    <scope>NUCLEOTIDE SEQUENCE [LARGE SCALE GENOMIC DNA]</scope>
    <source>
        <strain evidence="1 2">2017H2G3</strain>
    </source>
</reference>
<dbReference type="OrthoDB" id="2939455at2"/>
<dbReference type="Proteomes" id="UP000293846">
    <property type="component" value="Unassembled WGS sequence"/>
</dbReference>
<comment type="caution">
    <text evidence="1">The sequence shown here is derived from an EMBL/GenBank/DDBJ whole genome shotgun (WGS) entry which is preliminary data.</text>
</comment>
<evidence type="ECO:0008006" key="3">
    <source>
        <dbReference type="Google" id="ProtNLM"/>
    </source>
</evidence>
<evidence type="ECO:0000313" key="2">
    <source>
        <dbReference type="Proteomes" id="UP000293846"/>
    </source>
</evidence>